<organism evidence="14 15">
    <name type="scientific">Allomyces macrogynus (strain ATCC 38327)</name>
    <name type="common">Allomyces javanicus var. macrogynus</name>
    <dbReference type="NCBI Taxonomy" id="578462"/>
    <lineage>
        <taxon>Eukaryota</taxon>
        <taxon>Fungi</taxon>
        <taxon>Fungi incertae sedis</taxon>
        <taxon>Blastocladiomycota</taxon>
        <taxon>Blastocladiomycetes</taxon>
        <taxon>Blastocladiales</taxon>
        <taxon>Blastocladiaceae</taxon>
        <taxon>Allomyces</taxon>
    </lineage>
</organism>
<dbReference type="OrthoDB" id="6500128at2759"/>
<feature type="transmembrane region" description="Helical" evidence="11">
    <location>
        <begin position="883"/>
        <end position="913"/>
    </location>
</feature>
<dbReference type="SUPFAM" id="SSF90123">
    <property type="entry name" value="ABC transporter transmembrane region"/>
    <property type="match status" value="2"/>
</dbReference>
<dbReference type="InterPro" id="IPR003593">
    <property type="entry name" value="AAA+_ATPase"/>
</dbReference>
<evidence type="ECO:0000256" key="3">
    <source>
        <dbReference type="ARBA" id="ARBA00022692"/>
    </source>
</evidence>
<evidence type="ECO:0000256" key="2">
    <source>
        <dbReference type="ARBA" id="ARBA00022448"/>
    </source>
</evidence>
<dbReference type="Gene3D" id="3.40.50.300">
    <property type="entry name" value="P-loop containing nucleotide triphosphate hydrolases"/>
    <property type="match status" value="2"/>
</dbReference>
<dbReference type="Pfam" id="PF00664">
    <property type="entry name" value="ABC_membrane"/>
    <property type="match status" value="2"/>
</dbReference>
<dbReference type="InterPro" id="IPR027417">
    <property type="entry name" value="P-loop_NTPase"/>
</dbReference>
<dbReference type="SUPFAM" id="SSF52540">
    <property type="entry name" value="P-loop containing nucleoside triphosphate hydrolases"/>
    <property type="match status" value="2"/>
</dbReference>
<dbReference type="Pfam" id="PF24357">
    <property type="entry name" value="TMD0_ABC"/>
    <property type="match status" value="1"/>
</dbReference>
<evidence type="ECO:0000256" key="1">
    <source>
        <dbReference type="ARBA" id="ARBA00004141"/>
    </source>
</evidence>
<keyword evidence="2" id="KW-0813">Transport</keyword>
<feature type="transmembrane region" description="Helical" evidence="11">
    <location>
        <begin position="1102"/>
        <end position="1124"/>
    </location>
</feature>
<evidence type="ECO:0000313" key="14">
    <source>
        <dbReference type="EMBL" id="KNE67441.1"/>
    </source>
</evidence>
<gene>
    <name evidence="14" type="ORF">AMAG_11902</name>
</gene>
<proteinExistence type="predicted"/>
<dbReference type="Gene3D" id="1.20.1560.10">
    <property type="entry name" value="ABC transporter type 1, transmembrane domain"/>
    <property type="match status" value="2"/>
</dbReference>
<feature type="transmembrane region" description="Helical" evidence="11">
    <location>
        <begin position="1074"/>
        <end position="1096"/>
    </location>
</feature>
<dbReference type="FunFam" id="3.40.50.300:FF:000997">
    <property type="entry name" value="Multidrug resistance-associated protein 1"/>
    <property type="match status" value="1"/>
</dbReference>
<dbReference type="STRING" id="578462.A0A0L0SY53"/>
<evidence type="ECO:0000256" key="10">
    <source>
        <dbReference type="SAM" id="MobiDB-lite"/>
    </source>
</evidence>
<dbReference type="InterPro" id="IPR011527">
    <property type="entry name" value="ABC1_TM_dom"/>
</dbReference>
<feature type="transmembrane region" description="Helical" evidence="11">
    <location>
        <begin position="845"/>
        <end position="871"/>
    </location>
</feature>
<feature type="domain" description="ABC transporter" evidence="12">
    <location>
        <begin position="1168"/>
        <end position="1361"/>
    </location>
</feature>
<feature type="transmembrane region" description="Helical" evidence="11">
    <location>
        <begin position="106"/>
        <end position="126"/>
    </location>
</feature>
<dbReference type="InterPro" id="IPR003439">
    <property type="entry name" value="ABC_transporter-like_ATP-bd"/>
</dbReference>
<evidence type="ECO:0000256" key="11">
    <source>
        <dbReference type="SAM" id="Phobius"/>
    </source>
</evidence>
<feature type="transmembrane region" description="Helical" evidence="11">
    <location>
        <begin position="275"/>
        <end position="294"/>
    </location>
</feature>
<keyword evidence="8 11" id="KW-0472">Membrane</keyword>
<feature type="transmembrane region" description="Helical" evidence="11">
    <location>
        <begin position="49"/>
        <end position="68"/>
    </location>
</feature>
<dbReference type="VEuPathDB" id="FungiDB:AMAG_11902"/>
<sequence length="1361" mass="147740">MRRKNLPPGMTRSYRVLFWLKMVLSVVNLAAAIILLAQVDPSETVSSTYFGWITTTLVLAIAVPTHFFEHYRSRRPSTSLCTFYLVLILVLVVRLRTLLLSDMPDLAHILSRPLIVTALVFLAESFSGKAVDLRTDPALAHAAVPNATGVPTHESPEMSTSYLSRLGLWWVHSLLREGRAKTLVLADCWSLPWRLRSHPTGDLLQAAWDHQVETRGAKPSFIRAFLAVFAPKLAVVSGMAIVVALTEFVNPLFVQYLIKLVLARGTKDERSVAEGVVVAAAYVIVSVLAAFLAGQKQHLSNLEQLRVQSAVQCVVYHKALQLPSHRSIDAGAVLAHAQVDAAGVASIMTSLIGWLPSPFTLAIALYMLYLQIGWSMVMAVAVITLSSPVVGSLGDKLMALRMEIMKQLSARTKLMTETVGGMNTLRLYEWTGYLRDRILAIRDKELQLTITSMRFNAASVSMSDIVPSLAMFLTFAVYTLTQPANALTSERVFVALALFNIVDQHTKIMLWAWTPLVDAKAAMDRVTEFLQSPERVVYVEHDAEDHEHPVAIEIDAAQFAFTEDKPVLSIDQLAIARGSVTAVVGKIGSGKSALLTAILGEMDKLKGAVTVRGSVAYFAQQPWIQHVSIRDNILFGRALDQARYDAVVQACALTSDFAALPKGDLTFVGEKGTNLSGGQRARVACARALYADSDIVLLDDPLSAVDAHVDRHLFDAWFDKEKGLLRGKTVVLVTHAMHHLDQADRVLALSEGKIIEQGTYDEVIALNGVVTELVGEVIASRKDKASDKVAEAAADGSADSKDAESGAASSPPSDDSDEDENKEIKNSGKVAWATYKACLSYVGGWLSVVVLLSFVVTSGFQFSSTIFLGLWGSASSSGDGDDVGYWLGGYGGLLIAGAIAAVSSFYIVLAVVATRVARITMTKLLNAILRAPMSWWDVTPAAIVVTSRILNRMTGDQRTVDRMIPIFSFQILAFVFQVLGTVITIVTATPWFLVVLIPITGIFLLVQRVYLASSRELERVTMAQASPVYQHITESLTGLTTIRAFAHSARFQTDAEAKVDLAASGTYTLNATRWWLSVQLQLLSTAMIGVFGILAVSTPVSGTAILGTALTYAMQITGILAATIETSAMLENSLVSMERIQEYMDVPAEAREDTPFALDATWPASGAVEFRDYSTTYRAGLDPVLKHINLQINPGERVGICGRTGSGKSSLMLALFRVLEATSCSIIIDGIDIATVGLQDLRSRLTILPQEAVLFDAPLRANLDPAGTIDDAVLWSALERASLVEYVRSLEGQLDAPLTRESMSAGQAQLLCLARAIVRKSKVLVLDEATAAMDPVTDAVVQETVRREFEGCTVLTVAHRI</sequence>
<evidence type="ECO:0000259" key="13">
    <source>
        <dbReference type="PROSITE" id="PS50929"/>
    </source>
</evidence>
<keyword evidence="4" id="KW-0677">Repeat</keyword>
<evidence type="ECO:0000259" key="12">
    <source>
        <dbReference type="PROSITE" id="PS50893"/>
    </source>
</evidence>
<dbReference type="PANTHER" id="PTHR24223">
    <property type="entry name" value="ATP-BINDING CASSETTE SUB-FAMILY C"/>
    <property type="match status" value="1"/>
</dbReference>
<dbReference type="CDD" id="cd18579">
    <property type="entry name" value="ABC_6TM_ABCC_D1"/>
    <property type="match status" value="1"/>
</dbReference>
<feature type="transmembrane region" description="Helical" evidence="11">
    <location>
        <begin position="224"/>
        <end position="245"/>
    </location>
</feature>
<dbReference type="GO" id="GO:0016020">
    <property type="term" value="C:membrane"/>
    <property type="evidence" value="ECO:0007669"/>
    <property type="project" value="UniProtKB-SubCell"/>
</dbReference>
<feature type="transmembrane region" description="Helical" evidence="11">
    <location>
        <begin position="16"/>
        <end position="37"/>
    </location>
</feature>
<dbReference type="SMART" id="SM00382">
    <property type="entry name" value="AAA"/>
    <property type="match status" value="2"/>
</dbReference>
<dbReference type="EMBL" id="GG745353">
    <property type="protein sequence ID" value="KNE67441.1"/>
    <property type="molecule type" value="Genomic_DNA"/>
</dbReference>
<evidence type="ECO:0000256" key="4">
    <source>
        <dbReference type="ARBA" id="ARBA00022737"/>
    </source>
</evidence>
<accession>A0A0L0SY53</accession>
<dbReference type="CDD" id="cd03244">
    <property type="entry name" value="ABCC_MRP_domain2"/>
    <property type="match status" value="1"/>
</dbReference>
<feature type="region of interest" description="Disordered" evidence="10">
    <location>
        <begin position="789"/>
        <end position="823"/>
    </location>
</feature>
<dbReference type="PROSITE" id="PS50893">
    <property type="entry name" value="ABC_TRANSPORTER_2"/>
    <property type="match status" value="2"/>
</dbReference>
<feature type="domain" description="ABC transporter" evidence="12">
    <location>
        <begin position="552"/>
        <end position="776"/>
    </location>
</feature>
<feature type="transmembrane region" description="Helical" evidence="11">
    <location>
        <begin position="991"/>
        <end position="1011"/>
    </location>
</feature>
<feature type="transmembrane region" description="Helical" evidence="11">
    <location>
        <begin position="963"/>
        <end position="985"/>
    </location>
</feature>
<dbReference type="InterPro" id="IPR017871">
    <property type="entry name" value="ABC_transporter-like_CS"/>
</dbReference>
<keyword evidence="7 11" id="KW-1133">Transmembrane helix</keyword>
<keyword evidence="15" id="KW-1185">Reference proteome</keyword>
<dbReference type="CDD" id="cd18580">
    <property type="entry name" value="ABC_6TM_ABCC_D2"/>
    <property type="match status" value="1"/>
</dbReference>
<feature type="transmembrane region" description="Helical" evidence="11">
    <location>
        <begin position="375"/>
        <end position="394"/>
    </location>
</feature>
<dbReference type="InterPro" id="IPR044726">
    <property type="entry name" value="ABCC_6TM_D2"/>
</dbReference>
<dbReference type="PROSITE" id="PS00211">
    <property type="entry name" value="ABC_TRANSPORTER_1"/>
    <property type="match status" value="1"/>
</dbReference>
<evidence type="ECO:0000256" key="5">
    <source>
        <dbReference type="ARBA" id="ARBA00022741"/>
    </source>
</evidence>
<evidence type="ECO:0000256" key="6">
    <source>
        <dbReference type="ARBA" id="ARBA00022840"/>
    </source>
</evidence>
<dbReference type="FunFam" id="1.20.1560.10:FF:000013">
    <property type="entry name" value="ABC transporter C family member 2"/>
    <property type="match status" value="1"/>
</dbReference>
<dbReference type="InterPro" id="IPR044746">
    <property type="entry name" value="ABCC_6TM_D1"/>
</dbReference>
<feature type="domain" description="ABC transmembrane type-1" evidence="13">
    <location>
        <begin position="848"/>
        <end position="1132"/>
    </location>
</feature>
<evidence type="ECO:0000256" key="7">
    <source>
        <dbReference type="ARBA" id="ARBA00022989"/>
    </source>
</evidence>
<feature type="domain" description="ABC transmembrane type-1" evidence="13">
    <location>
        <begin position="234"/>
        <end position="502"/>
    </location>
</feature>
<evidence type="ECO:0000256" key="8">
    <source>
        <dbReference type="ARBA" id="ARBA00023136"/>
    </source>
</evidence>
<dbReference type="InterPro" id="IPR050173">
    <property type="entry name" value="ABC_transporter_C-like"/>
</dbReference>
<dbReference type="InterPro" id="IPR056227">
    <property type="entry name" value="TMD0_ABC"/>
</dbReference>
<dbReference type="FunFam" id="3.40.50.300:FF:000163">
    <property type="entry name" value="Multidrug resistance-associated protein member 4"/>
    <property type="match status" value="1"/>
</dbReference>
<keyword evidence="3 11" id="KW-0812">Transmembrane</keyword>
<keyword evidence="9" id="KW-0325">Glycoprotein</keyword>
<dbReference type="PROSITE" id="PS50929">
    <property type="entry name" value="ABC_TM1F"/>
    <property type="match status" value="2"/>
</dbReference>
<name>A0A0L0SY53_ALLM3</name>
<dbReference type="CDD" id="cd03250">
    <property type="entry name" value="ABCC_MRP_domain1"/>
    <property type="match status" value="1"/>
</dbReference>
<feature type="transmembrane region" description="Helical" evidence="11">
    <location>
        <begin position="80"/>
        <end position="100"/>
    </location>
</feature>
<reference evidence="14 15" key="1">
    <citation type="submission" date="2009-11" db="EMBL/GenBank/DDBJ databases">
        <title>Annotation of Allomyces macrogynus ATCC 38327.</title>
        <authorList>
            <consortium name="The Broad Institute Genome Sequencing Platform"/>
            <person name="Russ C."/>
            <person name="Cuomo C."/>
            <person name="Burger G."/>
            <person name="Gray M.W."/>
            <person name="Holland P.W.H."/>
            <person name="King N."/>
            <person name="Lang F.B.F."/>
            <person name="Roger A.J."/>
            <person name="Ruiz-Trillo I."/>
            <person name="Young S.K."/>
            <person name="Zeng Q."/>
            <person name="Gargeya S."/>
            <person name="Fitzgerald M."/>
            <person name="Haas B."/>
            <person name="Abouelleil A."/>
            <person name="Alvarado L."/>
            <person name="Arachchi H.M."/>
            <person name="Berlin A."/>
            <person name="Chapman S.B."/>
            <person name="Gearin G."/>
            <person name="Goldberg J."/>
            <person name="Griggs A."/>
            <person name="Gujja S."/>
            <person name="Hansen M."/>
            <person name="Heiman D."/>
            <person name="Howarth C."/>
            <person name="Larimer J."/>
            <person name="Lui A."/>
            <person name="MacDonald P.J.P."/>
            <person name="McCowen C."/>
            <person name="Montmayeur A."/>
            <person name="Murphy C."/>
            <person name="Neiman D."/>
            <person name="Pearson M."/>
            <person name="Priest M."/>
            <person name="Roberts A."/>
            <person name="Saif S."/>
            <person name="Shea T."/>
            <person name="Sisk P."/>
            <person name="Stolte C."/>
            <person name="Sykes S."/>
            <person name="Wortman J."/>
            <person name="Nusbaum C."/>
            <person name="Birren B."/>
        </authorList>
    </citation>
    <scope>NUCLEOTIDE SEQUENCE [LARGE SCALE GENOMIC DNA]</scope>
    <source>
        <strain evidence="14 15">ATCC 38327</strain>
    </source>
</reference>
<dbReference type="Proteomes" id="UP000054350">
    <property type="component" value="Unassembled WGS sequence"/>
</dbReference>
<dbReference type="GO" id="GO:0005524">
    <property type="term" value="F:ATP binding"/>
    <property type="evidence" value="ECO:0007669"/>
    <property type="project" value="UniProtKB-KW"/>
</dbReference>
<keyword evidence="5" id="KW-0547">Nucleotide-binding</keyword>
<reference evidence="15" key="2">
    <citation type="submission" date="2009-11" db="EMBL/GenBank/DDBJ databases">
        <title>The Genome Sequence of Allomyces macrogynus strain ATCC 38327.</title>
        <authorList>
            <consortium name="The Broad Institute Genome Sequencing Platform"/>
            <person name="Russ C."/>
            <person name="Cuomo C."/>
            <person name="Shea T."/>
            <person name="Young S.K."/>
            <person name="Zeng Q."/>
            <person name="Koehrsen M."/>
            <person name="Haas B."/>
            <person name="Borodovsky M."/>
            <person name="Guigo R."/>
            <person name="Alvarado L."/>
            <person name="Berlin A."/>
            <person name="Borenstein D."/>
            <person name="Chen Z."/>
            <person name="Engels R."/>
            <person name="Freedman E."/>
            <person name="Gellesch M."/>
            <person name="Goldberg J."/>
            <person name="Griggs A."/>
            <person name="Gujja S."/>
            <person name="Heiman D."/>
            <person name="Hepburn T."/>
            <person name="Howarth C."/>
            <person name="Jen D."/>
            <person name="Larson L."/>
            <person name="Lewis B."/>
            <person name="Mehta T."/>
            <person name="Park D."/>
            <person name="Pearson M."/>
            <person name="Roberts A."/>
            <person name="Saif S."/>
            <person name="Shenoy N."/>
            <person name="Sisk P."/>
            <person name="Stolte C."/>
            <person name="Sykes S."/>
            <person name="Walk T."/>
            <person name="White J."/>
            <person name="Yandava C."/>
            <person name="Burger G."/>
            <person name="Gray M.W."/>
            <person name="Holland P.W.H."/>
            <person name="King N."/>
            <person name="Lang F.B.F."/>
            <person name="Roger A.J."/>
            <person name="Ruiz-Trillo I."/>
            <person name="Lander E."/>
            <person name="Nusbaum C."/>
        </authorList>
    </citation>
    <scope>NUCLEOTIDE SEQUENCE [LARGE SCALE GENOMIC DNA]</scope>
    <source>
        <strain evidence="15">ATCC 38327</strain>
    </source>
</reference>
<dbReference type="eggNOG" id="KOG0054">
    <property type="taxonomic scope" value="Eukaryota"/>
</dbReference>
<dbReference type="GO" id="GO:0016887">
    <property type="term" value="F:ATP hydrolysis activity"/>
    <property type="evidence" value="ECO:0007669"/>
    <property type="project" value="InterPro"/>
</dbReference>
<keyword evidence="6" id="KW-0067">ATP-binding</keyword>
<feature type="transmembrane region" description="Helical" evidence="11">
    <location>
        <begin position="351"/>
        <end position="369"/>
    </location>
</feature>
<dbReference type="InterPro" id="IPR036640">
    <property type="entry name" value="ABC1_TM_sf"/>
</dbReference>
<evidence type="ECO:0000256" key="9">
    <source>
        <dbReference type="ARBA" id="ARBA00023180"/>
    </source>
</evidence>
<dbReference type="Pfam" id="PF00005">
    <property type="entry name" value="ABC_tran"/>
    <property type="match status" value="2"/>
</dbReference>
<evidence type="ECO:0000313" key="15">
    <source>
        <dbReference type="Proteomes" id="UP000054350"/>
    </source>
</evidence>
<comment type="subcellular location">
    <subcellularLocation>
        <location evidence="1">Membrane</location>
        <topology evidence="1">Multi-pass membrane protein</topology>
    </subcellularLocation>
</comment>
<dbReference type="GO" id="GO:0140359">
    <property type="term" value="F:ABC-type transporter activity"/>
    <property type="evidence" value="ECO:0007669"/>
    <property type="project" value="InterPro"/>
</dbReference>
<protein>
    <submittedName>
        <fullName evidence="14">Uncharacterized protein</fullName>
    </submittedName>
</protein>
<dbReference type="PANTHER" id="PTHR24223:SF399">
    <property type="entry name" value="ABC TRANSPORTER ATNG"/>
    <property type="match status" value="1"/>
</dbReference>